<feature type="region of interest" description="Disordered" evidence="1">
    <location>
        <begin position="44"/>
        <end position="68"/>
    </location>
</feature>
<gene>
    <name evidence="2" type="ORF">ALC53_10715</name>
</gene>
<sequence>MPLYLEKNKDLNIFLWLNVKNLYFSVRAKLDAVIRAYVSLRRGMEDPGAGKNARGQEASDDIATPEAP</sequence>
<accession>A0A151I054</accession>
<reference evidence="2 3" key="1">
    <citation type="submission" date="2015-09" db="EMBL/GenBank/DDBJ databases">
        <title>Atta colombica WGS genome.</title>
        <authorList>
            <person name="Nygaard S."/>
            <person name="Hu H."/>
            <person name="Boomsma J."/>
            <person name="Zhang G."/>
        </authorList>
    </citation>
    <scope>NUCLEOTIDE SEQUENCE [LARGE SCALE GENOMIC DNA]</scope>
    <source>
        <strain evidence="2">Treedump-2</strain>
        <tissue evidence="2">Whole body</tissue>
    </source>
</reference>
<evidence type="ECO:0000313" key="3">
    <source>
        <dbReference type="Proteomes" id="UP000078540"/>
    </source>
</evidence>
<evidence type="ECO:0000256" key="1">
    <source>
        <dbReference type="SAM" id="MobiDB-lite"/>
    </source>
</evidence>
<organism evidence="2 3">
    <name type="scientific">Atta colombica</name>
    <dbReference type="NCBI Taxonomy" id="520822"/>
    <lineage>
        <taxon>Eukaryota</taxon>
        <taxon>Metazoa</taxon>
        <taxon>Ecdysozoa</taxon>
        <taxon>Arthropoda</taxon>
        <taxon>Hexapoda</taxon>
        <taxon>Insecta</taxon>
        <taxon>Pterygota</taxon>
        <taxon>Neoptera</taxon>
        <taxon>Endopterygota</taxon>
        <taxon>Hymenoptera</taxon>
        <taxon>Apocrita</taxon>
        <taxon>Aculeata</taxon>
        <taxon>Formicoidea</taxon>
        <taxon>Formicidae</taxon>
        <taxon>Myrmicinae</taxon>
        <taxon>Atta</taxon>
    </lineage>
</organism>
<protein>
    <submittedName>
        <fullName evidence="2">Uncharacterized protein</fullName>
    </submittedName>
</protein>
<proteinExistence type="predicted"/>
<dbReference type="EMBL" id="KQ976637">
    <property type="protein sequence ID" value="KYM78844.1"/>
    <property type="molecule type" value="Genomic_DNA"/>
</dbReference>
<evidence type="ECO:0000313" key="2">
    <source>
        <dbReference type="EMBL" id="KYM78844.1"/>
    </source>
</evidence>
<dbReference type="AlphaFoldDB" id="A0A151I054"/>
<keyword evidence="3" id="KW-1185">Reference proteome</keyword>
<name>A0A151I054_9HYME</name>
<dbReference type="Proteomes" id="UP000078540">
    <property type="component" value="Unassembled WGS sequence"/>
</dbReference>